<evidence type="ECO:0000256" key="2">
    <source>
        <dbReference type="ARBA" id="ARBA00022670"/>
    </source>
</evidence>
<evidence type="ECO:0000256" key="5">
    <source>
        <dbReference type="ARBA" id="ARBA00022825"/>
    </source>
</evidence>
<feature type="active site" description="Charge relay system" evidence="6">
    <location>
        <position position="185"/>
    </location>
</feature>
<dbReference type="PANTHER" id="PTHR43806">
    <property type="entry name" value="PEPTIDASE S8"/>
    <property type="match status" value="1"/>
</dbReference>
<feature type="signal peptide" evidence="7">
    <location>
        <begin position="1"/>
        <end position="17"/>
    </location>
</feature>
<dbReference type="FunFam" id="3.40.50.200:FF:000014">
    <property type="entry name" value="Proteinase K"/>
    <property type="match status" value="1"/>
</dbReference>
<dbReference type="AlphaFoldDB" id="A0A7C8I4F7"/>
<dbReference type="GO" id="GO:0005576">
    <property type="term" value="C:extracellular region"/>
    <property type="evidence" value="ECO:0007669"/>
    <property type="project" value="UniProtKB-ARBA"/>
</dbReference>
<evidence type="ECO:0000256" key="4">
    <source>
        <dbReference type="ARBA" id="ARBA00022801"/>
    </source>
</evidence>
<dbReference type="PROSITE" id="PS00136">
    <property type="entry name" value="SUBTILASE_ASP"/>
    <property type="match status" value="1"/>
</dbReference>
<feature type="domain" description="Inhibitor I9" evidence="9">
    <location>
        <begin position="33"/>
        <end position="104"/>
    </location>
</feature>
<organism evidence="10 11">
    <name type="scientific">Massariosphaeria phaeospora</name>
    <dbReference type="NCBI Taxonomy" id="100035"/>
    <lineage>
        <taxon>Eukaryota</taxon>
        <taxon>Fungi</taxon>
        <taxon>Dikarya</taxon>
        <taxon>Ascomycota</taxon>
        <taxon>Pezizomycotina</taxon>
        <taxon>Dothideomycetes</taxon>
        <taxon>Pleosporomycetidae</taxon>
        <taxon>Pleosporales</taxon>
        <taxon>Pleosporales incertae sedis</taxon>
        <taxon>Massariosphaeria</taxon>
    </lineage>
</organism>
<dbReference type="Pfam" id="PF05922">
    <property type="entry name" value="Inhibitor_I9"/>
    <property type="match status" value="1"/>
</dbReference>
<dbReference type="Gene3D" id="3.40.50.200">
    <property type="entry name" value="Peptidase S8/S53 domain"/>
    <property type="match status" value="1"/>
</dbReference>
<dbReference type="GO" id="GO:0004252">
    <property type="term" value="F:serine-type endopeptidase activity"/>
    <property type="evidence" value="ECO:0007669"/>
    <property type="project" value="UniProtKB-UniRule"/>
</dbReference>
<dbReference type="PANTHER" id="PTHR43806:SF11">
    <property type="entry name" value="CEREVISIN-RELATED"/>
    <property type="match status" value="1"/>
</dbReference>
<name>A0A7C8I4F7_9PLEO</name>
<dbReference type="InterPro" id="IPR010259">
    <property type="entry name" value="S8pro/Inhibitor_I9"/>
</dbReference>
<evidence type="ECO:0000256" key="6">
    <source>
        <dbReference type="PROSITE-ProRule" id="PRU01240"/>
    </source>
</evidence>
<keyword evidence="3 7" id="KW-0732">Signal</keyword>
<accession>A0A7C8I4F7</accession>
<comment type="caution">
    <text evidence="10">The sequence shown here is derived from an EMBL/GenBank/DDBJ whole genome shotgun (WGS) entry which is preliminary data.</text>
</comment>
<evidence type="ECO:0000313" key="10">
    <source>
        <dbReference type="EMBL" id="KAF2870614.1"/>
    </source>
</evidence>
<keyword evidence="2 6" id="KW-0645">Protease</keyword>
<dbReference type="InterPro" id="IPR050131">
    <property type="entry name" value="Peptidase_S8_subtilisin-like"/>
</dbReference>
<feature type="chain" id="PRO_5028871405" evidence="7">
    <location>
        <begin position="18"/>
        <end position="398"/>
    </location>
</feature>
<dbReference type="OrthoDB" id="206201at2759"/>
<evidence type="ECO:0000313" key="11">
    <source>
        <dbReference type="Proteomes" id="UP000481861"/>
    </source>
</evidence>
<sequence>MRSLFTLLGAFAVGVHGIASIVGLDGAKVVADSYIVVLKKSVDQIRLNSHLTWVEGKRGVNKTSTFDLGDGVKGYTAQGSKAVVAELAKSEEIAYIEADQILALPEQPRTPRRLTARVVQTNAPWNLARISHRQPGSTDYVYSQISGTYVYVLDTGVRVSHHNFEGRATNGFSAVGGSFTDVNGHGTHIAGIAASQTYGVARTAGIVSVKIVGDDGSTTTSAVIAGINWAVRDVQAKSRVGKATALLAVGGGFSAALNSAVAAGSSAGLFFAVAAGGSNTNVSNSSPASEPSACTVGATTVNDARASSSNYGPLVDIWAPGQSIISLWNTLDTATNTLSGTSMAAAHIAGLGAYFLALEGPRGAVALCERLRQVATPNVLTGIPAGSPNLLAYNLSGL</sequence>
<dbReference type="SUPFAM" id="SSF52743">
    <property type="entry name" value="Subtilisin-like"/>
    <property type="match status" value="1"/>
</dbReference>
<feature type="domain" description="Peptidase S8/S53" evidence="8">
    <location>
        <begin position="147"/>
        <end position="357"/>
    </location>
</feature>
<evidence type="ECO:0000256" key="7">
    <source>
        <dbReference type="SAM" id="SignalP"/>
    </source>
</evidence>
<comment type="similarity">
    <text evidence="1 6">Belongs to the peptidase S8 family.</text>
</comment>
<reference evidence="10 11" key="1">
    <citation type="submission" date="2020-01" db="EMBL/GenBank/DDBJ databases">
        <authorList>
            <consortium name="DOE Joint Genome Institute"/>
            <person name="Haridas S."/>
            <person name="Albert R."/>
            <person name="Binder M."/>
            <person name="Bloem J."/>
            <person name="Labutti K."/>
            <person name="Salamov A."/>
            <person name="Andreopoulos B."/>
            <person name="Baker S.E."/>
            <person name="Barry K."/>
            <person name="Bills G."/>
            <person name="Bluhm B.H."/>
            <person name="Cannon C."/>
            <person name="Castanera R."/>
            <person name="Culley D.E."/>
            <person name="Daum C."/>
            <person name="Ezra D."/>
            <person name="Gonzalez J.B."/>
            <person name="Henrissat B."/>
            <person name="Kuo A."/>
            <person name="Liang C."/>
            <person name="Lipzen A."/>
            <person name="Lutzoni F."/>
            <person name="Magnuson J."/>
            <person name="Mondo S."/>
            <person name="Nolan M."/>
            <person name="Ohm R."/>
            <person name="Pangilinan J."/>
            <person name="Park H.-J.H."/>
            <person name="Ramirez L."/>
            <person name="Alfaro M."/>
            <person name="Sun H."/>
            <person name="Tritt A."/>
            <person name="Yoshinaga Y."/>
            <person name="Zwiers L.-H.L."/>
            <person name="Turgeon B.G."/>
            <person name="Goodwin S.B."/>
            <person name="Spatafora J.W."/>
            <person name="Crous P.W."/>
            <person name="Grigoriev I.V."/>
        </authorList>
    </citation>
    <scope>NUCLEOTIDE SEQUENCE [LARGE SCALE GENOMIC DNA]</scope>
    <source>
        <strain evidence="10 11">CBS 611.86</strain>
    </source>
</reference>
<dbReference type="GO" id="GO:0006508">
    <property type="term" value="P:proteolysis"/>
    <property type="evidence" value="ECO:0007669"/>
    <property type="project" value="UniProtKB-KW"/>
</dbReference>
<dbReference type="InterPro" id="IPR000209">
    <property type="entry name" value="Peptidase_S8/S53_dom"/>
</dbReference>
<dbReference type="Gene3D" id="3.30.70.80">
    <property type="entry name" value="Peptidase S8 propeptide/proteinase inhibitor I9"/>
    <property type="match status" value="1"/>
</dbReference>
<dbReference type="PROSITE" id="PS51892">
    <property type="entry name" value="SUBTILASE"/>
    <property type="match status" value="1"/>
</dbReference>
<evidence type="ECO:0000256" key="3">
    <source>
        <dbReference type="ARBA" id="ARBA00022729"/>
    </source>
</evidence>
<proteinExistence type="inferred from homology"/>
<keyword evidence="11" id="KW-1185">Reference proteome</keyword>
<protein>
    <submittedName>
        <fullName evidence="10">Peptidase S8/S53 domain-containing protein</fullName>
    </submittedName>
</protein>
<evidence type="ECO:0000259" key="9">
    <source>
        <dbReference type="Pfam" id="PF05922"/>
    </source>
</evidence>
<gene>
    <name evidence="10" type="ORF">BDV95DRAFT_595335</name>
</gene>
<keyword evidence="5 6" id="KW-0720">Serine protease</keyword>
<dbReference type="InterPro" id="IPR036852">
    <property type="entry name" value="Peptidase_S8/S53_dom_sf"/>
</dbReference>
<dbReference type="InterPro" id="IPR037045">
    <property type="entry name" value="S8pro/Inhibitor_I9_sf"/>
</dbReference>
<dbReference type="EMBL" id="JAADJZ010000013">
    <property type="protein sequence ID" value="KAF2870614.1"/>
    <property type="molecule type" value="Genomic_DNA"/>
</dbReference>
<dbReference type="InterPro" id="IPR015500">
    <property type="entry name" value="Peptidase_S8_subtilisin-rel"/>
</dbReference>
<dbReference type="InterPro" id="IPR023827">
    <property type="entry name" value="Peptidase_S8_Asp-AS"/>
</dbReference>
<feature type="active site" description="Charge relay system" evidence="6">
    <location>
        <position position="154"/>
    </location>
</feature>
<keyword evidence="4 6" id="KW-0378">Hydrolase</keyword>
<dbReference type="SUPFAM" id="SSF54897">
    <property type="entry name" value="Protease propeptides/inhibitors"/>
    <property type="match status" value="1"/>
</dbReference>
<evidence type="ECO:0000259" key="8">
    <source>
        <dbReference type="Pfam" id="PF00082"/>
    </source>
</evidence>
<dbReference type="InterPro" id="IPR022398">
    <property type="entry name" value="Peptidase_S8_His-AS"/>
</dbReference>
<dbReference type="InterPro" id="IPR034193">
    <property type="entry name" value="PCSK9_ProteinaseK-like"/>
</dbReference>
<dbReference type="PROSITE" id="PS00137">
    <property type="entry name" value="SUBTILASE_HIS"/>
    <property type="match status" value="1"/>
</dbReference>
<evidence type="ECO:0000256" key="1">
    <source>
        <dbReference type="ARBA" id="ARBA00011073"/>
    </source>
</evidence>
<dbReference type="Proteomes" id="UP000481861">
    <property type="component" value="Unassembled WGS sequence"/>
</dbReference>
<feature type="active site" description="Charge relay system" evidence="6">
    <location>
        <position position="342"/>
    </location>
</feature>
<dbReference type="Pfam" id="PF00082">
    <property type="entry name" value="Peptidase_S8"/>
    <property type="match status" value="1"/>
</dbReference>
<dbReference type="PRINTS" id="PR00723">
    <property type="entry name" value="SUBTILISIN"/>
</dbReference>
<dbReference type="CDD" id="cd04077">
    <property type="entry name" value="Peptidases_S8_PCSK9_ProteinaseK_like"/>
    <property type="match status" value="1"/>
</dbReference>